<dbReference type="GO" id="GO:0006508">
    <property type="term" value="P:proteolysis"/>
    <property type="evidence" value="ECO:0007669"/>
    <property type="project" value="UniProtKB-KW"/>
</dbReference>
<evidence type="ECO:0000256" key="3">
    <source>
        <dbReference type="ARBA" id="ARBA00022670"/>
    </source>
</evidence>
<evidence type="ECO:0000256" key="4">
    <source>
        <dbReference type="ARBA" id="ARBA00022729"/>
    </source>
</evidence>
<feature type="chain" id="PRO_5001519901" evidence="8">
    <location>
        <begin position="22"/>
        <end position="306"/>
    </location>
</feature>
<keyword evidence="5" id="KW-0378">Hydrolase</keyword>
<dbReference type="InterPro" id="IPR001563">
    <property type="entry name" value="Peptidase_S10"/>
</dbReference>
<sequence length="306" mass="33313">MEHASLWTCLVLAGCLCLGSGDVSDGTSNSGASPTEAVVQPEHSGLGPIDPESLKPLFLTPMIKKCEYELAKKKSKLDILEAVANVRAYSGYITVHNNANNLFFVFVEAKENPSTAPLLLWTPGGPGLPSVLSLLLQNGPVMFDATGNLTKRELTLQTSMSIIYLDAPVGAGFSFTENYTTYSKSLEEVTVDIKEFLDQFLQLFSEYKKRPFYAAGDSYGARYSVALGHDMLSHRDKVDLKFEGVIGGVGFYAPVYYSADSCDFLLQASMVNGEGCTKFKGYLEAMKMFAQKGDIANATYLLFATI</sequence>
<dbReference type="PANTHER" id="PTHR11802">
    <property type="entry name" value="SERINE PROTEASE FAMILY S10 SERINE CARBOXYPEPTIDASE"/>
    <property type="match status" value="1"/>
</dbReference>
<dbReference type="PRINTS" id="PR00724">
    <property type="entry name" value="CRBOXYPTASEC"/>
</dbReference>
<comment type="similarity">
    <text evidence="1">Belongs to the peptidase S10 family.</text>
</comment>
<evidence type="ECO:0000256" key="5">
    <source>
        <dbReference type="ARBA" id="ARBA00022801"/>
    </source>
</evidence>
<evidence type="ECO:0000256" key="6">
    <source>
        <dbReference type="ARBA" id="ARBA00023180"/>
    </source>
</evidence>
<feature type="signal peptide" evidence="8">
    <location>
        <begin position="1"/>
        <end position="21"/>
    </location>
</feature>
<proteinExistence type="evidence at transcript level"/>
<evidence type="ECO:0000256" key="8">
    <source>
        <dbReference type="SAM" id="SignalP"/>
    </source>
</evidence>
<dbReference type="GO" id="GO:0004185">
    <property type="term" value="F:serine-type carboxypeptidase activity"/>
    <property type="evidence" value="ECO:0007669"/>
    <property type="project" value="InterPro"/>
</dbReference>
<keyword evidence="4 8" id="KW-0732">Signal</keyword>
<dbReference type="SUPFAM" id="SSF53474">
    <property type="entry name" value="alpha/beta-Hydrolases"/>
    <property type="match status" value="1"/>
</dbReference>
<organism evidence="9">
    <name type="scientific">Amblyomma cajennense</name>
    <name type="common">Cayenne tick</name>
    <name type="synonym">Acarus cajennensis</name>
    <dbReference type="NCBI Taxonomy" id="34607"/>
    <lineage>
        <taxon>Eukaryota</taxon>
        <taxon>Metazoa</taxon>
        <taxon>Ecdysozoa</taxon>
        <taxon>Arthropoda</taxon>
        <taxon>Chelicerata</taxon>
        <taxon>Arachnida</taxon>
        <taxon>Acari</taxon>
        <taxon>Parasitiformes</taxon>
        <taxon>Ixodida</taxon>
        <taxon>Ixodoidea</taxon>
        <taxon>Ixodidae</taxon>
        <taxon>Amblyomminae</taxon>
        <taxon>Amblyomma</taxon>
    </lineage>
</organism>
<feature type="non-terminal residue" evidence="9">
    <location>
        <position position="306"/>
    </location>
</feature>
<evidence type="ECO:0000313" key="9">
    <source>
        <dbReference type="EMBL" id="JAC22661.1"/>
    </source>
</evidence>
<keyword evidence="6" id="KW-0325">Glycoprotein</keyword>
<reference evidence="9" key="1">
    <citation type="submission" date="2014-03" db="EMBL/GenBank/DDBJ databases">
        <title>The sialotranscriptome of Amblyomma triste, Amblyomma parvum and Amblyomma cajennense ticks, uncovered by 454-based RNA-seq.</title>
        <authorList>
            <person name="Garcia G.R."/>
            <person name="Gardinassi L.G."/>
            <person name="Ribeiro J.M."/>
            <person name="Anatriello E."/>
            <person name="Ferreira B.R."/>
            <person name="Moreira H.N."/>
            <person name="Mafra C."/>
            <person name="Olegario M.M."/>
            <person name="Szabo P.J."/>
            <person name="Miranda-Santos I.K."/>
            <person name="Maruyama S.R."/>
        </authorList>
    </citation>
    <scope>NUCLEOTIDE SEQUENCE</scope>
    <source>
        <strain evidence="9">Uberlandia</strain>
        <tissue evidence="9">Salivary glands</tissue>
    </source>
</reference>
<protein>
    <submittedName>
        <fullName evidence="9">Putative carboxypeptidase vitellogenic-like protein</fullName>
    </submittedName>
</protein>
<feature type="region of interest" description="Disordered" evidence="7">
    <location>
        <begin position="28"/>
        <end position="49"/>
    </location>
</feature>
<name>A0A023FLC7_AMBCJ</name>
<dbReference type="Gene3D" id="3.40.50.1820">
    <property type="entry name" value="alpha/beta hydrolase"/>
    <property type="match status" value="1"/>
</dbReference>
<accession>A0A023FLC7</accession>
<keyword evidence="2 9" id="KW-0121">Carboxypeptidase</keyword>
<dbReference type="PANTHER" id="PTHR11802:SF472">
    <property type="entry name" value="SERINE CARBOXYPEPTIDASE CPVL-RELATED"/>
    <property type="match status" value="1"/>
</dbReference>
<evidence type="ECO:0000256" key="1">
    <source>
        <dbReference type="ARBA" id="ARBA00009431"/>
    </source>
</evidence>
<dbReference type="EMBL" id="GBBK01001821">
    <property type="protein sequence ID" value="JAC22661.1"/>
    <property type="molecule type" value="mRNA"/>
</dbReference>
<keyword evidence="3" id="KW-0645">Protease</keyword>
<evidence type="ECO:0000256" key="7">
    <source>
        <dbReference type="SAM" id="MobiDB-lite"/>
    </source>
</evidence>
<dbReference type="Pfam" id="PF00450">
    <property type="entry name" value="Peptidase_S10"/>
    <property type="match status" value="1"/>
</dbReference>
<evidence type="ECO:0000256" key="2">
    <source>
        <dbReference type="ARBA" id="ARBA00022645"/>
    </source>
</evidence>
<dbReference type="InterPro" id="IPR029058">
    <property type="entry name" value="AB_hydrolase_fold"/>
</dbReference>
<dbReference type="AlphaFoldDB" id="A0A023FLC7"/>